<dbReference type="EMBL" id="CAJPDT010000116">
    <property type="protein sequence ID" value="CAF9939233.1"/>
    <property type="molecule type" value="Genomic_DNA"/>
</dbReference>
<organism evidence="4 5">
    <name type="scientific">Imshaugia aleurites</name>
    <dbReference type="NCBI Taxonomy" id="172621"/>
    <lineage>
        <taxon>Eukaryota</taxon>
        <taxon>Fungi</taxon>
        <taxon>Dikarya</taxon>
        <taxon>Ascomycota</taxon>
        <taxon>Pezizomycotina</taxon>
        <taxon>Lecanoromycetes</taxon>
        <taxon>OSLEUM clade</taxon>
        <taxon>Lecanoromycetidae</taxon>
        <taxon>Lecanorales</taxon>
        <taxon>Lecanorineae</taxon>
        <taxon>Parmeliaceae</taxon>
        <taxon>Imshaugia</taxon>
    </lineage>
</organism>
<dbReference type="GO" id="GO:0000981">
    <property type="term" value="F:DNA-binding transcription factor activity, RNA polymerase II-specific"/>
    <property type="evidence" value="ECO:0007669"/>
    <property type="project" value="InterPro"/>
</dbReference>
<dbReference type="SMART" id="SM00066">
    <property type="entry name" value="GAL4"/>
    <property type="match status" value="1"/>
</dbReference>
<evidence type="ECO:0000313" key="5">
    <source>
        <dbReference type="Proteomes" id="UP000664534"/>
    </source>
</evidence>
<dbReference type="AlphaFoldDB" id="A0A8H3J283"/>
<dbReference type="Pfam" id="PF00172">
    <property type="entry name" value="Zn_clus"/>
    <property type="match status" value="1"/>
</dbReference>
<dbReference type="PANTHER" id="PTHR38111">
    <property type="entry name" value="ZN(2)-C6 FUNGAL-TYPE DOMAIN-CONTAINING PROTEIN-RELATED"/>
    <property type="match status" value="1"/>
</dbReference>
<dbReference type="CDD" id="cd00067">
    <property type="entry name" value="GAL4"/>
    <property type="match status" value="1"/>
</dbReference>
<dbReference type="InterPro" id="IPR053178">
    <property type="entry name" value="Osmoadaptation_assoc"/>
</dbReference>
<dbReference type="PROSITE" id="PS50048">
    <property type="entry name" value="ZN2_CY6_FUNGAL_2"/>
    <property type="match status" value="1"/>
</dbReference>
<evidence type="ECO:0000256" key="1">
    <source>
        <dbReference type="ARBA" id="ARBA00023242"/>
    </source>
</evidence>
<protein>
    <recommendedName>
        <fullName evidence="3">Zn(2)-C6 fungal-type domain-containing protein</fullName>
    </recommendedName>
</protein>
<dbReference type="Gene3D" id="4.10.240.10">
    <property type="entry name" value="Zn(2)-C6 fungal-type DNA-binding domain"/>
    <property type="match status" value="1"/>
</dbReference>
<dbReference type="OrthoDB" id="4491390at2759"/>
<name>A0A8H3J283_9LECA</name>
<sequence>MVNLGGRSSGCLTCLRKHVKCDEGEPTCLKCYKAGILCEGYRGFPVTLDPLVQTTNQSNGTQAPEPGHEDFEVDDEFVMVDRNAPSLAESSSRNPSNLDRNGVAPIIKRPPRGRPRKSLQGTEKATKEVVKRPTSDQEYTITFELNFSAFKEPMCVTFLVQNFLSHLDTGRKSLLPAWDVDNVSGTARDSVNALALAFYGKANHLPDLVRQAAYCYVNAISKLRHDLMDNDSVWSPSVLLSSILLARYELVASTGSKGWITHAGGVERLFEARGPGRHQSPQERHIFEAARPIIAIKAITDCKRTFLDQDDWLTLPWAQDPNSKSAMNHLIDIFCTIPGLLEESKSLHSNSSFVWDFTSPTNPVAGSSAARQDPRRVALRQRTQEWYIKLQRWKEVWDRSYPSAVHSVKISYFPRSDLKFPEDIFSYAITFPNFLRANEYQLYNTVVFFLSSLMLSNPPTSAEDLEALPSVSDLLGQRWEAAYNICRAVPYDLFEKHGGSGAYLILFPLLTTLRLFGAGSDEGKWIKHVLVSIANKWGLEGERKYMALEG</sequence>
<gene>
    <name evidence="4" type="ORF">IMSHALPRED_001264</name>
</gene>
<feature type="compositionally biased region" description="Polar residues" evidence="2">
    <location>
        <begin position="88"/>
        <end position="99"/>
    </location>
</feature>
<evidence type="ECO:0000259" key="3">
    <source>
        <dbReference type="PROSITE" id="PS50048"/>
    </source>
</evidence>
<feature type="compositionally biased region" description="Basic and acidic residues" evidence="2">
    <location>
        <begin position="124"/>
        <end position="133"/>
    </location>
</feature>
<evidence type="ECO:0000256" key="2">
    <source>
        <dbReference type="SAM" id="MobiDB-lite"/>
    </source>
</evidence>
<reference evidence="4" key="1">
    <citation type="submission" date="2021-03" db="EMBL/GenBank/DDBJ databases">
        <authorList>
            <person name="Tagirdzhanova G."/>
        </authorList>
    </citation>
    <scope>NUCLEOTIDE SEQUENCE</scope>
</reference>
<dbReference type="InterPro" id="IPR036864">
    <property type="entry name" value="Zn2-C6_fun-type_DNA-bd_sf"/>
</dbReference>
<dbReference type="Proteomes" id="UP000664534">
    <property type="component" value="Unassembled WGS sequence"/>
</dbReference>
<dbReference type="GO" id="GO:0008270">
    <property type="term" value="F:zinc ion binding"/>
    <property type="evidence" value="ECO:0007669"/>
    <property type="project" value="InterPro"/>
</dbReference>
<evidence type="ECO:0000313" key="4">
    <source>
        <dbReference type="EMBL" id="CAF9939233.1"/>
    </source>
</evidence>
<keyword evidence="1" id="KW-0539">Nucleus</keyword>
<feature type="region of interest" description="Disordered" evidence="2">
    <location>
        <begin position="86"/>
        <end position="133"/>
    </location>
</feature>
<dbReference type="SUPFAM" id="SSF57701">
    <property type="entry name" value="Zn2/Cys6 DNA-binding domain"/>
    <property type="match status" value="1"/>
</dbReference>
<dbReference type="PANTHER" id="PTHR38111:SF2">
    <property type="entry name" value="FINGER DOMAIN PROTEIN, PUTATIVE (AFU_ORTHOLOGUE AFUA_1G01560)-RELATED"/>
    <property type="match status" value="1"/>
</dbReference>
<keyword evidence="5" id="KW-1185">Reference proteome</keyword>
<dbReference type="InterPro" id="IPR001138">
    <property type="entry name" value="Zn2Cys6_DnaBD"/>
</dbReference>
<feature type="domain" description="Zn(2)-C6 fungal-type" evidence="3">
    <location>
        <begin position="10"/>
        <end position="38"/>
    </location>
</feature>
<comment type="caution">
    <text evidence="4">The sequence shown here is derived from an EMBL/GenBank/DDBJ whole genome shotgun (WGS) entry which is preliminary data.</text>
</comment>
<accession>A0A8H3J283</accession>
<proteinExistence type="predicted"/>